<dbReference type="CDD" id="cd21886">
    <property type="entry name" value="SARAH_RASSF2-like"/>
    <property type="match status" value="1"/>
</dbReference>
<dbReference type="OrthoDB" id="6116485at2759"/>
<name>A0A813SWS8_9BILA</name>
<dbReference type="GO" id="GO:0005737">
    <property type="term" value="C:cytoplasm"/>
    <property type="evidence" value="ECO:0007669"/>
    <property type="project" value="TreeGrafter"/>
</dbReference>
<evidence type="ECO:0000313" key="13">
    <source>
        <dbReference type="Proteomes" id="UP000663829"/>
    </source>
</evidence>
<dbReference type="PANTHER" id="PTHR10454:SF232">
    <property type="entry name" value="AT03047P-RELATED"/>
    <property type="match status" value="1"/>
</dbReference>
<dbReference type="EMBL" id="CAJOBC010000453">
    <property type="protein sequence ID" value="CAF3588205.1"/>
    <property type="molecule type" value="Genomic_DNA"/>
</dbReference>
<evidence type="ECO:0000256" key="6">
    <source>
        <dbReference type="ARBA" id="ARBA00023145"/>
    </source>
</evidence>
<evidence type="ECO:0000256" key="7">
    <source>
        <dbReference type="RuleBase" id="RU003971"/>
    </source>
</evidence>
<comment type="caution">
    <text evidence="11">The sequence shown here is derived from an EMBL/GenBank/DDBJ whole genome shotgun (WGS) entry which is preliminary data.</text>
</comment>
<evidence type="ECO:0000256" key="2">
    <source>
        <dbReference type="ARBA" id="ARBA00022670"/>
    </source>
</evidence>
<protein>
    <submittedName>
        <fullName evidence="11">Uncharacterized protein</fullName>
    </submittedName>
</protein>
<dbReference type="GO" id="GO:0006915">
    <property type="term" value="P:apoptotic process"/>
    <property type="evidence" value="ECO:0007669"/>
    <property type="project" value="UniProtKB-KW"/>
</dbReference>
<evidence type="ECO:0000259" key="8">
    <source>
        <dbReference type="PROSITE" id="PS50200"/>
    </source>
</evidence>
<dbReference type="InterPro" id="IPR011600">
    <property type="entry name" value="Pept_C14_caspase"/>
</dbReference>
<dbReference type="Gene3D" id="3.40.50.1460">
    <property type="match status" value="1"/>
</dbReference>
<dbReference type="PROSITE" id="PS01121">
    <property type="entry name" value="CASPASE_HIS"/>
    <property type="match status" value="1"/>
</dbReference>
<dbReference type="Pfam" id="PF00656">
    <property type="entry name" value="Peptidase_C14"/>
    <property type="match status" value="1"/>
</dbReference>
<dbReference type="SMART" id="SM00115">
    <property type="entry name" value="CASc"/>
    <property type="match status" value="1"/>
</dbReference>
<dbReference type="FunFam" id="3.40.50.1460:FF:000001">
    <property type="entry name" value="Caspase-3 preproprotein"/>
    <property type="match status" value="1"/>
</dbReference>
<dbReference type="InterPro" id="IPR033139">
    <property type="entry name" value="Caspase_cys_AS"/>
</dbReference>
<keyword evidence="13" id="KW-1185">Reference proteome</keyword>
<evidence type="ECO:0000256" key="3">
    <source>
        <dbReference type="ARBA" id="ARBA00022703"/>
    </source>
</evidence>
<organism evidence="11 13">
    <name type="scientific">Didymodactylos carnosus</name>
    <dbReference type="NCBI Taxonomy" id="1234261"/>
    <lineage>
        <taxon>Eukaryota</taxon>
        <taxon>Metazoa</taxon>
        <taxon>Spiralia</taxon>
        <taxon>Gnathifera</taxon>
        <taxon>Rotifera</taxon>
        <taxon>Eurotatoria</taxon>
        <taxon>Bdelloidea</taxon>
        <taxon>Philodinida</taxon>
        <taxon>Philodinidae</taxon>
        <taxon>Didymodactylos</taxon>
    </lineage>
</organism>
<dbReference type="GO" id="GO:0006508">
    <property type="term" value="P:proteolysis"/>
    <property type="evidence" value="ECO:0007669"/>
    <property type="project" value="UniProtKB-KW"/>
</dbReference>
<dbReference type="PROSITE" id="PS50207">
    <property type="entry name" value="CASPASE_P10"/>
    <property type="match status" value="1"/>
</dbReference>
<dbReference type="Gene3D" id="3.10.20.90">
    <property type="entry name" value="Phosphatidylinositol 3-kinase Catalytic Subunit, Chain A, domain 1"/>
    <property type="match status" value="1"/>
</dbReference>
<dbReference type="CDD" id="cd08368">
    <property type="entry name" value="LIM"/>
    <property type="match status" value="1"/>
</dbReference>
<dbReference type="GO" id="GO:0007165">
    <property type="term" value="P:signal transduction"/>
    <property type="evidence" value="ECO:0007669"/>
    <property type="project" value="InterPro"/>
</dbReference>
<dbReference type="EMBL" id="CAJNOQ010000453">
    <property type="protein sequence ID" value="CAF0802999.1"/>
    <property type="molecule type" value="Genomic_DNA"/>
</dbReference>
<evidence type="ECO:0000256" key="5">
    <source>
        <dbReference type="ARBA" id="ARBA00022807"/>
    </source>
</evidence>
<proteinExistence type="inferred from homology"/>
<reference evidence="11" key="1">
    <citation type="submission" date="2021-02" db="EMBL/GenBank/DDBJ databases">
        <authorList>
            <person name="Nowell W R."/>
        </authorList>
    </citation>
    <scope>NUCLEOTIDE SEQUENCE</scope>
</reference>
<dbReference type="InterPro" id="IPR002138">
    <property type="entry name" value="Pept_C14_p10"/>
</dbReference>
<dbReference type="InterPro" id="IPR016129">
    <property type="entry name" value="Caspase_his_AS"/>
</dbReference>
<keyword evidence="6" id="KW-0865">Zymogen</keyword>
<dbReference type="GO" id="GO:0004197">
    <property type="term" value="F:cysteine-type endopeptidase activity"/>
    <property type="evidence" value="ECO:0007669"/>
    <property type="project" value="InterPro"/>
</dbReference>
<dbReference type="PANTHER" id="PTHR10454">
    <property type="entry name" value="CASPASE"/>
    <property type="match status" value="1"/>
</dbReference>
<evidence type="ECO:0000313" key="12">
    <source>
        <dbReference type="EMBL" id="CAF3588205.1"/>
    </source>
</evidence>
<feature type="domain" description="Ras-associating" evidence="8">
    <location>
        <begin position="306"/>
        <end position="389"/>
    </location>
</feature>
<keyword evidence="3" id="KW-0053">Apoptosis</keyword>
<dbReference type="InterPro" id="IPR001309">
    <property type="entry name" value="Pept_C14_p20"/>
</dbReference>
<dbReference type="GO" id="GO:0043525">
    <property type="term" value="P:positive regulation of neuron apoptotic process"/>
    <property type="evidence" value="ECO:0007669"/>
    <property type="project" value="TreeGrafter"/>
</dbReference>
<feature type="domain" description="Caspase family p20" evidence="10">
    <location>
        <begin position="469"/>
        <end position="593"/>
    </location>
</feature>
<evidence type="ECO:0000256" key="1">
    <source>
        <dbReference type="ARBA" id="ARBA00010134"/>
    </source>
</evidence>
<dbReference type="AlphaFoldDB" id="A0A813SWS8"/>
<dbReference type="CDD" id="cd00032">
    <property type="entry name" value="CASc"/>
    <property type="match status" value="1"/>
</dbReference>
<keyword evidence="4" id="KW-0378">Hydrolase</keyword>
<keyword evidence="5" id="KW-0788">Thiol protease</keyword>
<evidence type="ECO:0000259" key="10">
    <source>
        <dbReference type="PROSITE" id="PS50208"/>
    </source>
</evidence>
<dbReference type="InterPro" id="IPR000159">
    <property type="entry name" value="RA_dom"/>
</dbReference>
<dbReference type="PROSITE" id="PS50200">
    <property type="entry name" value="RA"/>
    <property type="match status" value="1"/>
</dbReference>
<dbReference type="PROSITE" id="PS50208">
    <property type="entry name" value="CASPASE_P20"/>
    <property type="match status" value="1"/>
</dbReference>
<evidence type="ECO:0000313" key="11">
    <source>
        <dbReference type="EMBL" id="CAF0802999.1"/>
    </source>
</evidence>
<dbReference type="Proteomes" id="UP000663829">
    <property type="component" value="Unassembled WGS sequence"/>
</dbReference>
<keyword evidence="2" id="KW-0645">Protease</keyword>
<accession>A0A813SWS8</accession>
<dbReference type="InterPro" id="IPR002398">
    <property type="entry name" value="Pept_C14"/>
</dbReference>
<dbReference type="Gene3D" id="2.10.110.10">
    <property type="entry name" value="Cysteine Rich Protein"/>
    <property type="match status" value="1"/>
</dbReference>
<evidence type="ECO:0000259" key="9">
    <source>
        <dbReference type="PROSITE" id="PS50207"/>
    </source>
</evidence>
<dbReference type="PROSITE" id="PS01122">
    <property type="entry name" value="CASPASE_CYS"/>
    <property type="match status" value="1"/>
</dbReference>
<dbReference type="InterPro" id="IPR015917">
    <property type="entry name" value="Pept_C14A"/>
</dbReference>
<comment type="similarity">
    <text evidence="1 7">Belongs to the peptidase C14A family.</text>
</comment>
<dbReference type="Proteomes" id="UP000681722">
    <property type="component" value="Unassembled WGS sequence"/>
</dbReference>
<gene>
    <name evidence="11" type="ORF">GPM918_LOCUS3619</name>
    <name evidence="12" type="ORF">SRO942_LOCUS3619</name>
</gene>
<dbReference type="PRINTS" id="PR00376">
    <property type="entry name" value="IL1BCENZYME"/>
</dbReference>
<feature type="domain" description="Caspase family p10" evidence="9">
    <location>
        <begin position="612"/>
        <end position="706"/>
    </location>
</feature>
<dbReference type="InterPro" id="IPR029030">
    <property type="entry name" value="Caspase-like_dom_sf"/>
</dbReference>
<dbReference type="SUPFAM" id="SSF52129">
    <property type="entry name" value="Caspase-like"/>
    <property type="match status" value="1"/>
</dbReference>
<sequence>MAFSVRSTSTVSISRNRKPIMNLTKLSRCLFKLDDRRIVSGIALHSDCIRCKDCHKVIGDGAYKKHHEDICCINCYDLRHVINNSNINDSPSLLLNSEFNSSSSSIVNTTAISDLSSLAEITLSPKMATNNNSNRYRSLKSFPERVQLYNEYNHRQSSHLKIKEEDGKMIVCGSIRIYWNIHSPIQLMSGRSIPLGLYPKSMKIYDLNQQDSNDNDTITMGDYKQKNFDSSFKRLCFDDTALLTRLSLDDTNLRRTQTIKVPSSQRKTYRISVPAFMPTNDDEEVRKYDIIIHVFLLYLMFSFQSRSFIPATDSMTTIYISSSTTSAEAIRILFEKHYIETNSNLFSLYKVEKLNGNICELNDDDFPLILRVLTGPFNDTQFYIMEKGRSQTIPIEVSNYLVLPETMLKAFVEKFINEEIDLINSTKRKYLAYKQLLLKEFEKHIENIVPHAERLGFTDSEEYCTSFLKRGLAIVVSNKYFEPETGLSIRVGTDLDASRLEQTLLDLGFTVKLYHNLMAKELVSVLDDVALNDHSNADCFLFVLLSHGDDKDLVYGCDRAISIDYLTQPFKRSSNTLSGKPKIFIFQACRGQRLMESVYKQSFNTDDDTISYVPQIPIEADFLMVYSTVPGYYSWRNSMKGSWFIQALCDVLREHGKEWDLLRIFTKVNRRVAYDYESSCTDQIMSNRKQIPCIVSTLTKDFYFKSK</sequence>
<evidence type="ECO:0000256" key="4">
    <source>
        <dbReference type="ARBA" id="ARBA00022801"/>
    </source>
</evidence>
<dbReference type="Pfam" id="PF00788">
    <property type="entry name" value="RA"/>
    <property type="match status" value="1"/>
</dbReference>